<organism evidence="1 2">
    <name type="scientific">Imtechella halotolerans K1</name>
    <dbReference type="NCBI Taxonomy" id="946077"/>
    <lineage>
        <taxon>Bacteria</taxon>
        <taxon>Pseudomonadati</taxon>
        <taxon>Bacteroidota</taxon>
        <taxon>Flavobacteriia</taxon>
        <taxon>Flavobacteriales</taxon>
        <taxon>Flavobacteriaceae</taxon>
        <taxon>Imtechella</taxon>
    </lineage>
</organism>
<reference evidence="1 2" key="1">
    <citation type="journal article" date="2012" name="J. Bacteriol.">
        <title>Genome Sequence of the Halotolerant Bacterium Imtechella halotolerans K1T.</title>
        <authorList>
            <person name="Kumar S."/>
            <person name="Vikram S."/>
            <person name="Subramanian S."/>
            <person name="Raghava G.P."/>
            <person name="Pinnaka A.K."/>
        </authorList>
    </citation>
    <scope>NUCLEOTIDE SEQUENCE [LARGE SCALE GENOMIC DNA]</scope>
    <source>
        <strain evidence="1 2">K1</strain>
    </source>
</reference>
<evidence type="ECO:0000313" key="2">
    <source>
        <dbReference type="Proteomes" id="UP000005938"/>
    </source>
</evidence>
<dbReference type="PROSITE" id="PS51257">
    <property type="entry name" value="PROKAR_LIPOPROTEIN"/>
    <property type="match status" value="1"/>
</dbReference>
<dbReference type="EMBL" id="AJJU01000002">
    <property type="protein sequence ID" value="EID76486.1"/>
    <property type="molecule type" value="Genomic_DNA"/>
</dbReference>
<dbReference type="STRING" id="946077.W5A_00645"/>
<dbReference type="RefSeq" id="WP_008236363.1">
    <property type="nucleotide sequence ID" value="NZ_AJJU01000002.1"/>
</dbReference>
<name>I0WJC0_9FLAO</name>
<dbReference type="eggNOG" id="ENOG502Z9FR">
    <property type="taxonomic scope" value="Bacteria"/>
</dbReference>
<dbReference type="Pfam" id="PF16407">
    <property type="entry name" value="PKD_2"/>
    <property type="match status" value="1"/>
</dbReference>
<dbReference type="OrthoDB" id="1094435at2"/>
<accession>I0WJC0</accession>
<comment type="caution">
    <text evidence="1">The sequence shown here is derived from an EMBL/GenBank/DDBJ whole genome shotgun (WGS) entry which is preliminary data.</text>
</comment>
<evidence type="ECO:0008006" key="3">
    <source>
        <dbReference type="Google" id="ProtNLM"/>
    </source>
</evidence>
<keyword evidence="2" id="KW-1185">Reference proteome</keyword>
<sequence>MKDIIKYFVVFVVVAGIFQSCYSDRSTLDLNPISGVNIDTTDMVNFSVYQFDFLKVIPKLQMGSLKDTDLIYEWKINLVPDDTLYQIISNDRNLDYEVKFKPNTSGKTHQLYYTVTDKNTGLDYIMTWPVTVLNNIGEGLIIAETYDGNSTEISHIMSPEVTTGFNDVSVKYEVFSSLNNGIRIDGLIKDMRFTKIYGVDALLGITDTDIYRINTIDYTLGGKNNDLFFTSKATYLPQSLGGVRQNDLLIEGGKLTATFLGASTKFGLPFDSQFTVPTYVASNPFTYNPLPIILSFYDEVNGHFVYQPSFNSWGDRNMYVTPSVIDGPFNPSELPNKINLAASVSTEGEFRHLLKDQNSSAVEIFILDSGQDNYPTVIAPAPKSVYDISNAPDIQNASHFVFLDNQRIMYYASGSKIYAVLYAGTTPVIEHRYTIPDGAEITTMQVFQQADYPYKSDPNQYLASNNKQLIVSTYGSEGTVYLLPFVNVGIGNIDQANIRKFTGFGRISAITTQL</sequence>
<dbReference type="Proteomes" id="UP000005938">
    <property type="component" value="Unassembled WGS sequence"/>
</dbReference>
<proteinExistence type="predicted"/>
<protein>
    <recommendedName>
        <fullName evidence="3">Lipoprotein</fullName>
    </recommendedName>
</protein>
<gene>
    <name evidence="1" type="ORF">W5A_00645</name>
</gene>
<dbReference type="AlphaFoldDB" id="I0WJC0"/>
<evidence type="ECO:0000313" key="1">
    <source>
        <dbReference type="EMBL" id="EID76486.1"/>
    </source>
</evidence>
<dbReference type="InterPro" id="IPR032183">
    <property type="entry name" value="PKD-like"/>
</dbReference>